<feature type="transmembrane region" description="Helical" evidence="7">
    <location>
        <begin position="145"/>
        <end position="165"/>
    </location>
</feature>
<evidence type="ECO:0000313" key="9">
    <source>
        <dbReference type="EMBL" id="MBE7325905.1"/>
    </source>
</evidence>
<feature type="transmembrane region" description="Helical" evidence="7">
    <location>
        <begin position="440"/>
        <end position="458"/>
    </location>
</feature>
<dbReference type="Gene3D" id="1.20.1250.20">
    <property type="entry name" value="MFS general substrate transporter like domains"/>
    <property type="match status" value="1"/>
</dbReference>
<keyword evidence="3" id="KW-1003">Cell membrane</keyword>
<evidence type="ECO:0000256" key="1">
    <source>
        <dbReference type="ARBA" id="ARBA00004651"/>
    </source>
</evidence>
<proteinExistence type="predicted"/>
<evidence type="ECO:0000256" key="7">
    <source>
        <dbReference type="SAM" id="Phobius"/>
    </source>
</evidence>
<dbReference type="PROSITE" id="PS50850">
    <property type="entry name" value="MFS"/>
    <property type="match status" value="1"/>
</dbReference>
<feature type="transmembrane region" description="Helical" evidence="7">
    <location>
        <begin position="339"/>
        <end position="360"/>
    </location>
</feature>
<dbReference type="PANTHER" id="PTHR42718">
    <property type="entry name" value="MAJOR FACILITATOR SUPERFAMILY MULTIDRUG TRANSPORTER MFSC"/>
    <property type="match status" value="1"/>
</dbReference>
<accession>A0ABR9RXL8</accession>
<dbReference type="NCBIfam" id="TIGR00711">
    <property type="entry name" value="efflux_EmrB"/>
    <property type="match status" value="1"/>
</dbReference>
<dbReference type="Proteomes" id="UP000756387">
    <property type="component" value="Unassembled WGS sequence"/>
</dbReference>
<keyword evidence="4 7" id="KW-0812">Transmembrane</keyword>
<evidence type="ECO:0000256" key="3">
    <source>
        <dbReference type="ARBA" id="ARBA00022475"/>
    </source>
</evidence>
<evidence type="ECO:0000256" key="4">
    <source>
        <dbReference type="ARBA" id="ARBA00022692"/>
    </source>
</evidence>
<feature type="transmembrane region" description="Helical" evidence="7">
    <location>
        <begin position="284"/>
        <end position="302"/>
    </location>
</feature>
<organism evidence="9 10">
    <name type="scientific">Nocardioides malaquae</name>
    <dbReference type="NCBI Taxonomy" id="2773426"/>
    <lineage>
        <taxon>Bacteria</taxon>
        <taxon>Bacillati</taxon>
        <taxon>Actinomycetota</taxon>
        <taxon>Actinomycetes</taxon>
        <taxon>Propionibacteriales</taxon>
        <taxon>Nocardioidaceae</taxon>
        <taxon>Nocardioides</taxon>
    </lineage>
</organism>
<dbReference type="PRINTS" id="PR01036">
    <property type="entry name" value="TCRTETB"/>
</dbReference>
<dbReference type="InterPro" id="IPR036259">
    <property type="entry name" value="MFS_trans_sf"/>
</dbReference>
<feature type="transmembrane region" description="Helical" evidence="7">
    <location>
        <begin position="314"/>
        <end position="333"/>
    </location>
</feature>
<dbReference type="Pfam" id="PF07690">
    <property type="entry name" value="MFS_1"/>
    <property type="match status" value="1"/>
</dbReference>
<evidence type="ECO:0000256" key="5">
    <source>
        <dbReference type="ARBA" id="ARBA00022989"/>
    </source>
</evidence>
<gene>
    <name evidence="9" type="ORF">IEQ44_14740</name>
</gene>
<feature type="transmembrane region" description="Helical" evidence="7">
    <location>
        <begin position="249"/>
        <end position="272"/>
    </location>
</feature>
<name>A0ABR9RXL8_9ACTN</name>
<protein>
    <submittedName>
        <fullName evidence="9">MFS transporter</fullName>
    </submittedName>
</protein>
<keyword evidence="6 7" id="KW-0472">Membrane</keyword>
<dbReference type="InterPro" id="IPR011701">
    <property type="entry name" value="MFS"/>
</dbReference>
<feature type="domain" description="Major facilitator superfamily (MFS) profile" evidence="8">
    <location>
        <begin position="1"/>
        <end position="463"/>
    </location>
</feature>
<feature type="transmembrane region" description="Helical" evidence="7">
    <location>
        <begin position="177"/>
        <end position="194"/>
    </location>
</feature>
<evidence type="ECO:0000313" key="10">
    <source>
        <dbReference type="Proteomes" id="UP000756387"/>
    </source>
</evidence>
<reference evidence="9 10" key="1">
    <citation type="submission" date="2020-10" db="EMBL/GenBank/DDBJ databases">
        <title>Nocardioides sp. isolated from sludge.</title>
        <authorList>
            <person name="Zhang X."/>
        </authorList>
    </citation>
    <scope>NUCLEOTIDE SEQUENCE [LARGE SCALE GENOMIC DNA]</scope>
    <source>
        <strain evidence="9 10">Y6</strain>
    </source>
</reference>
<dbReference type="EMBL" id="JADCSA010000018">
    <property type="protein sequence ID" value="MBE7325905.1"/>
    <property type="molecule type" value="Genomic_DNA"/>
</dbReference>
<comment type="subcellular location">
    <subcellularLocation>
        <location evidence="1">Cell membrane</location>
        <topology evidence="1">Multi-pass membrane protein</topology>
    </subcellularLocation>
</comment>
<feature type="transmembrane region" description="Helical" evidence="7">
    <location>
        <begin position="86"/>
        <end position="104"/>
    </location>
</feature>
<dbReference type="SUPFAM" id="SSF103473">
    <property type="entry name" value="MFS general substrate transporter"/>
    <property type="match status" value="1"/>
</dbReference>
<feature type="transmembrane region" description="Helical" evidence="7">
    <location>
        <begin position="116"/>
        <end position="139"/>
    </location>
</feature>
<dbReference type="PANTHER" id="PTHR42718:SF42">
    <property type="entry name" value="EXPORT PROTEIN"/>
    <property type="match status" value="1"/>
</dbReference>
<feature type="transmembrane region" description="Helical" evidence="7">
    <location>
        <begin position="206"/>
        <end position="228"/>
    </location>
</feature>
<dbReference type="Gene3D" id="1.20.1720.10">
    <property type="entry name" value="Multidrug resistance protein D"/>
    <property type="match status" value="1"/>
</dbReference>
<comment type="caution">
    <text evidence="9">The sequence shown here is derived from an EMBL/GenBank/DDBJ whole genome shotgun (WGS) entry which is preliminary data.</text>
</comment>
<evidence type="ECO:0000256" key="6">
    <source>
        <dbReference type="ARBA" id="ARBA00023136"/>
    </source>
</evidence>
<evidence type="ECO:0000256" key="2">
    <source>
        <dbReference type="ARBA" id="ARBA00022448"/>
    </source>
</evidence>
<keyword evidence="10" id="KW-1185">Reference proteome</keyword>
<dbReference type="InterPro" id="IPR004638">
    <property type="entry name" value="EmrB-like"/>
</dbReference>
<keyword evidence="5 7" id="KW-1133">Transmembrane helix</keyword>
<feature type="transmembrane region" description="Helical" evidence="7">
    <location>
        <begin position="26"/>
        <end position="45"/>
    </location>
</feature>
<keyword evidence="2" id="KW-0813">Transport</keyword>
<dbReference type="InterPro" id="IPR020846">
    <property type="entry name" value="MFS_dom"/>
</dbReference>
<feature type="transmembrane region" description="Helical" evidence="7">
    <location>
        <begin position="57"/>
        <end position="74"/>
    </location>
</feature>
<sequence>MLMVDTSVLTVATPALLSDLGADVNAAIWVTSAYLLTYAVPLLITGRLGDRYGPKRIYLVGLVVFTASSLWCGLSDDIGSLVAARAVQGLGAAMMTPQTMAVITRIFPPARRGQAMALWGATAGAATLVGPVLGGLLVGTWGWEWIFFINVPVGVVAFVAAVRLIPDLQTHPHRFDWLGVALFGVGMLCLVFGLQEGQQYAWGRVWGHVTVWRLIVGGVGLLALFVFWQSRNRAEPLMPLGLFRDRNFAVANIAISMVAFSFMALGFPTMLYAQAVRGWSPLQAGLLMAPLALGSIVLARTVGHLTDRRHPRVLTAFGFGCGVVSVGALAWLLDADTSIWLAVAAMALLGTGSAFLWGPLSATANRNLPMHQAGAGAGIYNTTRQVGSTLGAAAAALVIDWRLHAYGLPSNAASGEAGLHAAEAIDPALAADYSAALGQTLWLGPVAFAIGLAATLFFERPRHFDQR</sequence>
<dbReference type="CDD" id="cd17321">
    <property type="entry name" value="MFS_MMR_MDR_like"/>
    <property type="match status" value="1"/>
</dbReference>
<evidence type="ECO:0000259" key="8">
    <source>
        <dbReference type="PROSITE" id="PS50850"/>
    </source>
</evidence>